<keyword evidence="6" id="KW-0539">Nucleus</keyword>
<dbReference type="PANTHER" id="PTHR10927">
    <property type="entry name" value="RIBOSOME MATURATION PROTEIN SBDS"/>
    <property type="match status" value="1"/>
</dbReference>
<dbReference type="GO" id="GO:0042256">
    <property type="term" value="P:cytosolic ribosome assembly"/>
    <property type="evidence" value="ECO:0007669"/>
    <property type="project" value="InterPro"/>
</dbReference>
<dbReference type="FunFam" id="3.30.1250.10:FF:000001">
    <property type="entry name" value="SBDS, ribosome maturation factor"/>
    <property type="match status" value="1"/>
</dbReference>
<dbReference type="InterPro" id="IPR019783">
    <property type="entry name" value="SDO1/SBDS_N"/>
</dbReference>
<evidence type="ECO:0000256" key="2">
    <source>
        <dbReference type="ARBA" id="ARBA00004496"/>
    </source>
</evidence>
<dbReference type="GO" id="GO:0005737">
    <property type="term" value="C:cytoplasm"/>
    <property type="evidence" value="ECO:0007669"/>
    <property type="project" value="UniProtKB-SubCell"/>
</dbReference>
<protein>
    <recommendedName>
        <fullName evidence="8">Ribosome maturation protein SDO1</fullName>
    </recommendedName>
</protein>
<evidence type="ECO:0000259" key="11">
    <source>
        <dbReference type="Pfam" id="PF20268"/>
    </source>
</evidence>
<reference evidence="12 13" key="2">
    <citation type="journal article" date="2012" name="Open Biol.">
        <title>Characteristics of nucleosomes and linker DNA regions on the genome of the basidiomycete Mixia osmundae revealed by mono- and dinucleosome mapping.</title>
        <authorList>
            <person name="Nishida H."/>
            <person name="Kondo S."/>
            <person name="Matsumoto T."/>
            <person name="Suzuki Y."/>
            <person name="Yoshikawa H."/>
            <person name="Taylor T.D."/>
            <person name="Sugiyama J."/>
        </authorList>
    </citation>
    <scope>NUCLEOTIDE SEQUENCE [LARGE SCALE GENOMIC DNA]</scope>
    <source>
        <strain evidence="13">CBS 9802 / IAM 14324 / JCM 22182 / KY 12970</strain>
    </source>
</reference>
<dbReference type="InterPro" id="IPR002140">
    <property type="entry name" value="Sdo1/SBDS"/>
</dbReference>
<dbReference type="RefSeq" id="XP_014566800.1">
    <property type="nucleotide sequence ID" value="XM_014711314.1"/>
</dbReference>
<dbReference type="InParanoid" id="G7EAL9"/>
<feature type="domain" description="Ribosome maturation protein SDO1/SBDS N-terminal" evidence="9">
    <location>
        <begin position="13"/>
        <end position="99"/>
    </location>
</feature>
<dbReference type="SUPFAM" id="SSF89895">
    <property type="entry name" value="FYSH domain"/>
    <property type="match status" value="1"/>
</dbReference>
<evidence type="ECO:0000256" key="8">
    <source>
        <dbReference type="ARBA" id="ARBA00071414"/>
    </source>
</evidence>
<dbReference type="SUPFAM" id="SSF109728">
    <property type="entry name" value="Hypothetical protein AF0491, middle domain"/>
    <property type="match status" value="1"/>
</dbReference>
<feature type="domain" description="Ribosome maturation protein SDO1/SBDS central" evidence="10">
    <location>
        <begin position="108"/>
        <end position="171"/>
    </location>
</feature>
<comment type="similarity">
    <text evidence="3">Belongs to the SDO1/SBDS family.</text>
</comment>
<keyword evidence="4" id="KW-0963">Cytoplasm</keyword>
<accession>G7EAL9</accession>
<evidence type="ECO:0000256" key="3">
    <source>
        <dbReference type="ARBA" id="ARBA00007433"/>
    </source>
</evidence>
<evidence type="ECO:0000256" key="5">
    <source>
        <dbReference type="ARBA" id="ARBA00022517"/>
    </source>
</evidence>
<evidence type="ECO:0000313" key="12">
    <source>
        <dbReference type="EMBL" id="GAA99879.1"/>
    </source>
</evidence>
<dbReference type="Gene3D" id="3.30.1250.10">
    <property type="entry name" value="Ribosome maturation protein SBDS, N-terminal domain"/>
    <property type="match status" value="1"/>
</dbReference>
<dbReference type="Pfam" id="PF20268">
    <property type="entry name" value="SBDS_C"/>
    <property type="match status" value="1"/>
</dbReference>
<gene>
    <name evidence="12" type="primary">Mo06582</name>
    <name evidence="12" type="ORF">E5Q_06582</name>
</gene>
<dbReference type="InterPro" id="IPR046928">
    <property type="entry name" value="SDO1/SBDS_C"/>
</dbReference>
<evidence type="ECO:0000256" key="1">
    <source>
        <dbReference type="ARBA" id="ARBA00004123"/>
    </source>
</evidence>
<keyword evidence="13" id="KW-1185">Reference proteome</keyword>
<evidence type="ECO:0000256" key="4">
    <source>
        <dbReference type="ARBA" id="ARBA00022490"/>
    </source>
</evidence>
<dbReference type="OMA" id="TIISAKC"/>
<dbReference type="GO" id="GO:0005634">
    <property type="term" value="C:nucleus"/>
    <property type="evidence" value="ECO:0007669"/>
    <property type="project" value="UniProtKB-SubCell"/>
</dbReference>
<evidence type="ECO:0000256" key="6">
    <source>
        <dbReference type="ARBA" id="ARBA00023242"/>
    </source>
</evidence>
<comment type="subunit">
    <text evidence="7">Associates with the 60S ribosomal subunit.</text>
</comment>
<dbReference type="eggNOG" id="KOG2917">
    <property type="taxonomic scope" value="Eukaryota"/>
</dbReference>
<dbReference type="OrthoDB" id="10253092at2759"/>
<dbReference type="AlphaFoldDB" id="G7EAL9"/>
<name>G7EAL9_MIXOS</name>
<dbReference type="EMBL" id="BABT02000241">
    <property type="protein sequence ID" value="GAA99879.1"/>
    <property type="molecule type" value="Genomic_DNA"/>
</dbReference>
<dbReference type="Gene3D" id="3.30.70.240">
    <property type="match status" value="1"/>
</dbReference>
<dbReference type="NCBIfam" id="TIGR00291">
    <property type="entry name" value="RNA_SBDS"/>
    <property type="match status" value="1"/>
</dbReference>
<dbReference type="InterPro" id="IPR018978">
    <property type="entry name" value="SDO1/SBDS_central"/>
</dbReference>
<dbReference type="Proteomes" id="UP000009131">
    <property type="component" value="Unassembled WGS sequence"/>
</dbReference>
<evidence type="ECO:0000259" key="9">
    <source>
        <dbReference type="Pfam" id="PF01172"/>
    </source>
</evidence>
<keyword evidence="5" id="KW-0690">Ribosome biogenesis</keyword>
<dbReference type="Pfam" id="PF01172">
    <property type="entry name" value="SBDS_N"/>
    <property type="match status" value="1"/>
</dbReference>
<comment type="caution">
    <text evidence="12">The sequence shown here is derived from an EMBL/GenBank/DDBJ whole genome shotgun (WGS) entry which is preliminary data.</text>
</comment>
<feature type="domain" description="Ribosome maturation protein SDO1/SBDS C-terminal" evidence="11">
    <location>
        <begin position="173"/>
        <end position="242"/>
    </location>
</feature>
<dbReference type="FunCoup" id="G7EAL9">
    <property type="interactions" value="444"/>
</dbReference>
<dbReference type="PANTHER" id="PTHR10927:SF1">
    <property type="entry name" value="RIBOSOME MATURATION PROTEIN SBDS"/>
    <property type="match status" value="1"/>
</dbReference>
<dbReference type="InterPro" id="IPR036786">
    <property type="entry name" value="Ribosome_mat_SBDS_N_sf"/>
</dbReference>
<dbReference type="InterPro" id="IPR037188">
    <property type="entry name" value="Sdo1/SBDS_central_sf"/>
</dbReference>
<dbReference type="STRING" id="764103.G7EAL9"/>
<evidence type="ECO:0000256" key="7">
    <source>
        <dbReference type="ARBA" id="ARBA00049708"/>
    </source>
</evidence>
<dbReference type="Gene3D" id="1.10.10.900">
    <property type="entry name" value="SBDS protein C-terminal domain, subdomain 1"/>
    <property type="match status" value="1"/>
</dbReference>
<evidence type="ECO:0000313" key="13">
    <source>
        <dbReference type="Proteomes" id="UP000009131"/>
    </source>
</evidence>
<sequence length="257" mass="28452">MINQPSNQIKLTNVSVVRLKKAGKRFEIACYKNKAREWRSGVETDLSEVIQIEQIFANVSKGAVSPAQDLKKAFGTTDVQEILLQILKKGELQVGEKERAHEIDAMRREIALATAERCVDPETQRPITVTMIEKVMDQLGYAVHTNKSIKSQALELIKQIQSESALPIQRAQMRIRLTLPVGQSKTLKGQITPLCASIEAQETNSSEWEIVALIDPGSFKIINELIHASAGPKGELGKLETLSFAAISHADGEDRIE</sequence>
<dbReference type="Pfam" id="PF09377">
    <property type="entry name" value="SBDS_domain_II"/>
    <property type="match status" value="1"/>
</dbReference>
<reference evidence="12 13" key="1">
    <citation type="journal article" date="2011" name="J. Gen. Appl. Microbiol.">
        <title>Draft genome sequencing of the enigmatic basidiomycete Mixia osmundae.</title>
        <authorList>
            <person name="Nishida H."/>
            <person name="Nagatsuka Y."/>
            <person name="Sugiyama J."/>
        </authorList>
    </citation>
    <scope>NUCLEOTIDE SEQUENCE [LARGE SCALE GENOMIC DNA]</scope>
    <source>
        <strain evidence="13">CBS 9802 / IAM 14324 / JCM 22182 / KY 12970</strain>
    </source>
</reference>
<comment type="subcellular location">
    <subcellularLocation>
        <location evidence="2">Cytoplasm</location>
    </subcellularLocation>
    <subcellularLocation>
        <location evidence="1">Nucleus</location>
    </subcellularLocation>
</comment>
<organism evidence="12 13">
    <name type="scientific">Mixia osmundae (strain CBS 9802 / IAM 14324 / JCM 22182 / KY 12970)</name>
    <dbReference type="NCBI Taxonomy" id="764103"/>
    <lineage>
        <taxon>Eukaryota</taxon>
        <taxon>Fungi</taxon>
        <taxon>Dikarya</taxon>
        <taxon>Basidiomycota</taxon>
        <taxon>Pucciniomycotina</taxon>
        <taxon>Mixiomycetes</taxon>
        <taxon>Mixiales</taxon>
        <taxon>Mixiaceae</taxon>
        <taxon>Mixia</taxon>
    </lineage>
</organism>
<dbReference type="InterPro" id="IPR039100">
    <property type="entry name" value="Sdo1/SBDS-like"/>
</dbReference>
<proteinExistence type="inferred from homology"/>
<evidence type="ECO:0000259" key="10">
    <source>
        <dbReference type="Pfam" id="PF09377"/>
    </source>
</evidence>
<dbReference type="HOGENOM" id="CLU_043216_1_1_1"/>